<evidence type="ECO:0000256" key="3">
    <source>
        <dbReference type="ARBA" id="ARBA00023163"/>
    </source>
</evidence>
<feature type="domain" description="HTH araC/xylS-type" evidence="4">
    <location>
        <begin position="187"/>
        <end position="284"/>
    </location>
</feature>
<evidence type="ECO:0000313" key="6">
    <source>
        <dbReference type="Proteomes" id="UP001501676"/>
    </source>
</evidence>
<evidence type="ECO:0000313" key="5">
    <source>
        <dbReference type="EMBL" id="GAA3395056.1"/>
    </source>
</evidence>
<dbReference type="InterPro" id="IPR050204">
    <property type="entry name" value="AraC_XylS_family_regulators"/>
</dbReference>
<dbReference type="RefSeq" id="WP_345732243.1">
    <property type="nucleotide sequence ID" value="NZ_BAAAYN010000047.1"/>
</dbReference>
<gene>
    <name evidence="5" type="ORF">GCM10020369_66750</name>
</gene>
<dbReference type="PROSITE" id="PS01124">
    <property type="entry name" value="HTH_ARAC_FAMILY_2"/>
    <property type="match status" value="1"/>
</dbReference>
<evidence type="ECO:0000256" key="1">
    <source>
        <dbReference type="ARBA" id="ARBA00023015"/>
    </source>
</evidence>
<organism evidence="5 6">
    <name type="scientific">Cryptosporangium minutisporangium</name>
    <dbReference type="NCBI Taxonomy" id="113569"/>
    <lineage>
        <taxon>Bacteria</taxon>
        <taxon>Bacillati</taxon>
        <taxon>Actinomycetota</taxon>
        <taxon>Actinomycetes</taxon>
        <taxon>Cryptosporangiales</taxon>
        <taxon>Cryptosporangiaceae</taxon>
        <taxon>Cryptosporangium</taxon>
    </lineage>
</organism>
<sequence>MLTADQRENGAVINEAVHVRPAPALRPYVAWYSGYRQVGLAPGRHRGLPSPYLTLIVTLDDPLVVEAHPDPAQPGATYTTLVGGLHTVPALITHDGRQSGVQLALHPLGARALLGLPAGEIGHLDLCGEEVLGPVAVELHERLRAARTWPARFAALDDVLLRACAGRRNPYPAPELAEAWRLLVACEYTVAAAADTVGWSPRRLSERFGAELGISPKTAAKIARFDRARRRLLAVPGPVAAGPMGGPGLGLADLAVACGYYDQAHLARDFRELAGVSPSQWLGEERRFIQAHGDVLDAV</sequence>
<dbReference type="InterPro" id="IPR046532">
    <property type="entry name" value="DUF6597"/>
</dbReference>
<evidence type="ECO:0000259" key="4">
    <source>
        <dbReference type="PROSITE" id="PS01124"/>
    </source>
</evidence>
<accession>A0ABP6T9P6</accession>
<dbReference type="Proteomes" id="UP001501676">
    <property type="component" value="Unassembled WGS sequence"/>
</dbReference>
<keyword evidence="3" id="KW-0804">Transcription</keyword>
<dbReference type="Pfam" id="PF20240">
    <property type="entry name" value="DUF6597"/>
    <property type="match status" value="1"/>
</dbReference>
<dbReference type="PANTHER" id="PTHR46796">
    <property type="entry name" value="HTH-TYPE TRANSCRIPTIONAL ACTIVATOR RHAS-RELATED"/>
    <property type="match status" value="1"/>
</dbReference>
<evidence type="ECO:0000256" key="2">
    <source>
        <dbReference type="ARBA" id="ARBA00023125"/>
    </source>
</evidence>
<comment type="caution">
    <text evidence="5">The sequence shown here is derived from an EMBL/GenBank/DDBJ whole genome shotgun (WGS) entry which is preliminary data.</text>
</comment>
<dbReference type="InterPro" id="IPR018060">
    <property type="entry name" value="HTH_AraC"/>
</dbReference>
<name>A0ABP6T9P6_9ACTN</name>
<keyword evidence="6" id="KW-1185">Reference proteome</keyword>
<dbReference type="Pfam" id="PF12833">
    <property type="entry name" value="HTH_18"/>
    <property type="match status" value="1"/>
</dbReference>
<dbReference type="SMART" id="SM00342">
    <property type="entry name" value="HTH_ARAC"/>
    <property type="match status" value="1"/>
</dbReference>
<proteinExistence type="predicted"/>
<protein>
    <submittedName>
        <fullName evidence="5">AraC family transcriptional regulator</fullName>
    </submittedName>
</protein>
<reference evidence="6" key="1">
    <citation type="journal article" date="2019" name="Int. J. Syst. Evol. Microbiol.">
        <title>The Global Catalogue of Microorganisms (GCM) 10K type strain sequencing project: providing services to taxonomists for standard genome sequencing and annotation.</title>
        <authorList>
            <consortium name="The Broad Institute Genomics Platform"/>
            <consortium name="The Broad Institute Genome Sequencing Center for Infectious Disease"/>
            <person name="Wu L."/>
            <person name="Ma J."/>
        </authorList>
    </citation>
    <scope>NUCLEOTIDE SEQUENCE [LARGE SCALE GENOMIC DNA]</scope>
    <source>
        <strain evidence="6">JCM 9458</strain>
    </source>
</reference>
<dbReference type="Gene3D" id="1.10.10.60">
    <property type="entry name" value="Homeodomain-like"/>
    <property type="match status" value="1"/>
</dbReference>
<dbReference type="PANTHER" id="PTHR46796:SF15">
    <property type="entry name" value="BLL1074 PROTEIN"/>
    <property type="match status" value="1"/>
</dbReference>
<dbReference type="SUPFAM" id="SSF46689">
    <property type="entry name" value="Homeodomain-like"/>
    <property type="match status" value="1"/>
</dbReference>
<keyword evidence="1" id="KW-0805">Transcription regulation</keyword>
<dbReference type="EMBL" id="BAAAYN010000047">
    <property type="protein sequence ID" value="GAA3395056.1"/>
    <property type="molecule type" value="Genomic_DNA"/>
</dbReference>
<dbReference type="InterPro" id="IPR009057">
    <property type="entry name" value="Homeodomain-like_sf"/>
</dbReference>
<keyword evidence="2" id="KW-0238">DNA-binding</keyword>